<comment type="caution">
    <text evidence="2">The sequence shown here is derived from an EMBL/GenBank/DDBJ whole genome shotgun (WGS) entry which is preliminary data.</text>
</comment>
<organism evidence="2 3">
    <name type="scientific">Dongia soli</name>
    <dbReference type="NCBI Taxonomy" id="600628"/>
    <lineage>
        <taxon>Bacteria</taxon>
        <taxon>Pseudomonadati</taxon>
        <taxon>Pseudomonadota</taxon>
        <taxon>Alphaproteobacteria</taxon>
        <taxon>Rhodospirillales</taxon>
        <taxon>Dongiaceae</taxon>
        <taxon>Dongia</taxon>
    </lineage>
</organism>
<dbReference type="SUPFAM" id="SSF56112">
    <property type="entry name" value="Protein kinase-like (PK-like)"/>
    <property type="match status" value="1"/>
</dbReference>
<protein>
    <submittedName>
        <fullName evidence="2">Phosphotransferase</fullName>
    </submittedName>
</protein>
<dbReference type="RefSeq" id="WP_320507386.1">
    <property type="nucleotide sequence ID" value="NZ_JAXCLW010000001.1"/>
</dbReference>
<dbReference type="Pfam" id="PF01636">
    <property type="entry name" value="APH"/>
    <property type="match status" value="1"/>
</dbReference>
<sequence>MMTNGIDRVAREAAIVGFLADHGWDKAERRLLAGDASFRRYDRLTDAAGNRAVLMDAPPPMEDVRPFIAIDRLLYDLGLSAPRIMGEDAANGLLLLEDFGDDTYTRLLARGHDETALYELATDALIALHQRLPQAALAGLRKFDLDSALRQVSLLLDWYWPELHGAPPPAEMRAEFEAAWRQVLPLWHRLPDTIVLFDFHIDNLLLLPGRAGVQACGLLDFQDALSGPLAFDLVSLLEDVRRNVPMPLMRAMIERYLAANPQLGRDDFMTVYAVSGAQRNTRIAGTFTRLLRRDGKAGYQRYMPRVWELIAHDISHPALAPVAAWYAKHLPPHDRKVFA</sequence>
<reference evidence="2 3" key="1">
    <citation type="journal article" date="2016" name="Antonie Van Leeuwenhoek">
        <title>Dongia soli sp. nov., isolated from soil from Dokdo, Korea.</title>
        <authorList>
            <person name="Kim D.U."/>
            <person name="Lee H."/>
            <person name="Kim H."/>
            <person name="Kim S.G."/>
            <person name="Ka J.O."/>
        </authorList>
    </citation>
    <scope>NUCLEOTIDE SEQUENCE [LARGE SCALE GENOMIC DNA]</scope>
    <source>
        <strain evidence="2 3">D78</strain>
    </source>
</reference>
<evidence type="ECO:0000313" key="2">
    <source>
        <dbReference type="EMBL" id="MDY0882362.1"/>
    </source>
</evidence>
<dbReference type="Gene3D" id="3.30.200.20">
    <property type="entry name" value="Phosphorylase Kinase, domain 1"/>
    <property type="match status" value="1"/>
</dbReference>
<keyword evidence="3" id="KW-1185">Reference proteome</keyword>
<accession>A0ABU5E7V3</accession>
<dbReference type="EMBL" id="JAXCLW010000001">
    <property type="protein sequence ID" value="MDY0882362.1"/>
    <property type="molecule type" value="Genomic_DNA"/>
</dbReference>
<dbReference type="InterPro" id="IPR002575">
    <property type="entry name" value="Aminoglycoside_PTrfase"/>
</dbReference>
<name>A0ABU5E7V3_9PROT</name>
<dbReference type="Gene3D" id="3.90.1200.10">
    <property type="match status" value="1"/>
</dbReference>
<evidence type="ECO:0000259" key="1">
    <source>
        <dbReference type="Pfam" id="PF01636"/>
    </source>
</evidence>
<feature type="domain" description="Aminoglycoside phosphotransferase" evidence="1">
    <location>
        <begin position="30"/>
        <end position="259"/>
    </location>
</feature>
<evidence type="ECO:0000313" key="3">
    <source>
        <dbReference type="Proteomes" id="UP001279642"/>
    </source>
</evidence>
<gene>
    <name evidence="2" type="ORF">SMD27_05880</name>
</gene>
<dbReference type="Proteomes" id="UP001279642">
    <property type="component" value="Unassembled WGS sequence"/>
</dbReference>
<proteinExistence type="predicted"/>
<dbReference type="InterPro" id="IPR011009">
    <property type="entry name" value="Kinase-like_dom_sf"/>
</dbReference>